<feature type="region of interest" description="Disordered" evidence="1">
    <location>
        <begin position="1"/>
        <end position="78"/>
    </location>
</feature>
<organism evidence="2 3">
    <name type="scientific">Nyssa sinensis</name>
    <dbReference type="NCBI Taxonomy" id="561372"/>
    <lineage>
        <taxon>Eukaryota</taxon>
        <taxon>Viridiplantae</taxon>
        <taxon>Streptophyta</taxon>
        <taxon>Embryophyta</taxon>
        <taxon>Tracheophyta</taxon>
        <taxon>Spermatophyta</taxon>
        <taxon>Magnoliopsida</taxon>
        <taxon>eudicotyledons</taxon>
        <taxon>Gunneridae</taxon>
        <taxon>Pentapetalae</taxon>
        <taxon>asterids</taxon>
        <taxon>Cornales</taxon>
        <taxon>Nyssaceae</taxon>
        <taxon>Nyssa</taxon>
    </lineage>
</organism>
<gene>
    <name evidence="2" type="ORF">F0562_028061</name>
</gene>
<sequence>MGMDDIFELMECPEDKKERNNEEYMKEVNQKKRSAPVEKIGETSNKKRETPKARGKEPEQDRPEKCQRCGGRHSDDQCRWNTRACFGCGKQGHLVKIAQKEWDKHESIS</sequence>
<evidence type="ECO:0000313" key="3">
    <source>
        <dbReference type="Proteomes" id="UP000325577"/>
    </source>
</evidence>
<evidence type="ECO:0000256" key="1">
    <source>
        <dbReference type="SAM" id="MobiDB-lite"/>
    </source>
</evidence>
<protein>
    <recommendedName>
        <fullName evidence="4">CCHC-type domain-containing protein</fullName>
    </recommendedName>
</protein>
<dbReference type="EMBL" id="CM018038">
    <property type="protein sequence ID" value="KAA8538393.1"/>
    <property type="molecule type" value="Genomic_DNA"/>
</dbReference>
<reference evidence="2 3" key="1">
    <citation type="submission" date="2019-09" db="EMBL/GenBank/DDBJ databases">
        <title>A chromosome-level genome assembly of the Chinese tupelo Nyssa sinensis.</title>
        <authorList>
            <person name="Yang X."/>
            <person name="Kang M."/>
            <person name="Yang Y."/>
            <person name="Xiong H."/>
            <person name="Wang M."/>
            <person name="Zhang Z."/>
            <person name="Wang Z."/>
            <person name="Wu H."/>
            <person name="Ma T."/>
            <person name="Liu J."/>
            <person name="Xi Z."/>
        </authorList>
    </citation>
    <scope>NUCLEOTIDE SEQUENCE [LARGE SCALE GENOMIC DNA]</scope>
    <source>
        <strain evidence="2">J267</strain>
        <tissue evidence="2">Leaf</tissue>
    </source>
</reference>
<name>A0A5J5B5A5_9ASTE</name>
<feature type="compositionally biased region" description="Acidic residues" evidence="1">
    <location>
        <begin position="1"/>
        <end position="12"/>
    </location>
</feature>
<evidence type="ECO:0000313" key="2">
    <source>
        <dbReference type="EMBL" id="KAA8538393.1"/>
    </source>
</evidence>
<evidence type="ECO:0008006" key="4">
    <source>
        <dbReference type="Google" id="ProtNLM"/>
    </source>
</evidence>
<feature type="compositionally biased region" description="Basic and acidic residues" evidence="1">
    <location>
        <begin position="13"/>
        <end position="78"/>
    </location>
</feature>
<keyword evidence="3" id="KW-1185">Reference proteome</keyword>
<dbReference type="Proteomes" id="UP000325577">
    <property type="component" value="Linkage Group LG15"/>
</dbReference>
<proteinExistence type="predicted"/>
<dbReference type="AlphaFoldDB" id="A0A5J5B5A5"/>
<accession>A0A5J5B5A5</accession>
<dbReference type="OrthoDB" id="2272416at2759"/>